<comment type="caution">
    <text evidence="3">The sequence shown here is derived from an EMBL/GenBank/DDBJ whole genome shotgun (WGS) entry which is preliminary data.</text>
</comment>
<gene>
    <name evidence="3" type="ORF">GALL_60860</name>
</gene>
<reference evidence="3" key="1">
    <citation type="submission" date="2016-10" db="EMBL/GenBank/DDBJ databases">
        <title>Sequence of Gallionella enrichment culture.</title>
        <authorList>
            <person name="Poehlein A."/>
            <person name="Muehling M."/>
            <person name="Daniel R."/>
        </authorList>
    </citation>
    <scope>NUCLEOTIDE SEQUENCE</scope>
</reference>
<dbReference type="AlphaFoldDB" id="A0A1J5SWQ2"/>
<dbReference type="GO" id="GO:0106361">
    <property type="term" value="F:protein-arginine rhamnosyltransferase activity"/>
    <property type="evidence" value="ECO:0007669"/>
    <property type="project" value="InterPro"/>
</dbReference>
<accession>A0A1J5SWQ2</accession>
<dbReference type="Pfam" id="PF10093">
    <property type="entry name" value="EarP"/>
    <property type="match status" value="1"/>
</dbReference>
<organism evidence="3">
    <name type="scientific">mine drainage metagenome</name>
    <dbReference type="NCBI Taxonomy" id="410659"/>
    <lineage>
        <taxon>unclassified sequences</taxon>
        <taxon>metagenomes</taxon>
        <taxon>ecological metagenomes</taxon>
    </lineage>
</organism>
<sequence>MNNTNKHWDIFCKIVDNFGDIGVCWRLSQQLAREHLLQVRLFIDDFNVARKIIIDLDLTQISQVINNVEICAWPAPMSTSDIKPAHVVIETFACGLPDFYLQQMQPSKTIWINLEYLSAEAWVSDFHAKSSPHPTLPVTKYYFFPGFFDATGGLIREKNLMTTRNEFLNSKVLQKEFWRNLSIEKKEHPQTSLNNTALTTEEPIKISLFCYPQANIKNLFLALENAEKTIDIFMPVNESSPRLYDVFTHFKSSENGKIWHKGNLTVYVIPFLSQTDYDRLLWACDLNFVRGEDSWIRAIWAGKPFIWQPYIQEDDAHIHKLKAFLEAYLHDATQEMESTLHDAHLTWSQSEYKLPQIWSHIINHLPSIQVYTSQQTVALANQADLATKLVIFSKNLRKNRV</sequence>
<proteinExistence type="predicted"/>
<keyword evidence="2" id="KW-0808">Transferase</keyword>
<dbReference type="NCBIfam" id="TIGR03837">
    <property type="entry name" value="efp_Arg_rhamno"/>
    <property type="match status" value="1"/>
</dbReference>
<evidence type="ECO:0000256" key="1">
    <source>
        <dbReference type="ARBA" id="ARBA00022676"/>
    </source>
</evidence>
<dbReference type="PIRSF" id="PIRSF015557">
    <property type="entry name" value="UCP015557"/>
    <property type="match status" value="1"/>
</dbReference>
<name>A0A1J5SWQ2_9ZZZZ</name>
<evidence type="ECO:0000256" key="2">
    <source>
        <dbReference type="ARBA" id="ARBA00022679"/>
    </source>
</evidence>
<protein>
    <recommendedName>
        <fullName evidence="4">Elongation factor P maturation arginine rhamnosyltransferase EarP</fullName>
    </recommendedName>
</protein>
<keyword evidence="1" id="KW-0328">Glycosyltransferase</keyword>
<dbReference type="EMBL" id="MLJW01000017">
    <property type="protein sequence ID" value="OIR12387.1"/>
    <property type="molecule type" value="Genomic_DNA"/>
</dbReference>
<dbReference type="InterPro" id="IPR016633">
    <property type="entry name" value="EarP"/>
</dbReference>
<evidence type="ECO:0008006" key="4">
    <source>
        <dbReference type="Google" id="ProtNLM"/>
    </source>
</evidence>
<evidence type="ECO:0000313" key="3">
    <source>
        <dbReference type="EMBL" id="OIR12387.1"/>
    </source>
</evidence>